<dbReference type="InterPro" id="IPR036691">
    <property type="entry name" value="Endo/exonu/phosph_ase_sf"/>
</dbReference>
<evidence type="ECO:0000259" key="3">
    <source>
        <dbReference type="PROSITE" id="PS50158"/>
    </source>
</evidence>
<dbReference type="SUPFAM" id="SSF57756">
    <property type="entry name" value="Retrovirus zinc finger-like domains"/>
    <property type="match status" value="1"/>
</dbReference>
<dbReference type="Proteomes" id="UP001652661">
    <property type="component" value="Unplaced"/>
</dbReference>
<dbReference type="Gene3D" id="4.10.60.10">
    <property type="entry name" value="Zinc finger, CCHC-type"/>
    <property type="match status" value="1"/>
</dbReference>
<dbReference type="InterPro" id="IPR001878">
    <property type="entry name" value="Znf_CCHC"/>
</dbReference>
<sequence>MSEEKLRSGRDDETQALAVMRAEQELMRDFQRLKQKVQHSPPASAPDIHPVSAPPKVHLPVLCFGDIIEDQATPKRSWDAVGPDGKQAEAHKRQKVEANAPALVEKLGAMLDEMIAKFTDTKSNNKKVVRHVTQGTIDSMQAMKKLQLEIVAALADGHIKGSTTSASQQTTPTLATMNPSAVPENRPRNAAWQQVKAKPRPKKAEVKDTSGDNNGSRATHPAMPRKQRADAIIIKCSAGTYADMLKIVKTEPSLQGLKDNVQGLRRTANGGLLLRMQKNLDPSTQQLQAALKTAISGKAEVAVMQETVQVEIRDLDDMTSADEVTMALFAGEECDVPRDASPRMRKGFGGTQIATVNLRPEHARRLLEKGRIRIGWVVCRIREKTEPKRCYKCMGFGHTSARCRASDATAKATQESCFKCGGMGHKHNTCQNKPKCILCTRGGKHAKEAEHATISRTCPEYQRAVKAAQDLLSQTAIEQRIDIAILSEPYKAKPEGVWQQSADGGAAIWSCGQPPEHLSQRASRPGYARAKCQATTIYSCYLPPSMHIDAFKDVIQEIAQDARGRSPVIIAGDFNAWSTTWGSTATTQRGTALLDALATLDVCLLNDGGKCTYSKAGRESIIDLTFASPELTRSVYWEVTDLLTYSDHAAIVIKTSHSLPSLPNRQPAHKVGTLNVEELLENMDGNTISGDANTCADEVSARIKTACDAAMESSTRGQGRRPVPWWNQEIATARKECISARRRCQRSRGRPMQELFEARYRERKKALKVAIRASKRECFQQLCDEADQEPFGSAYKLVMGKLNRQPTPTAQEQLGAIISTLFPAQPPLMPPSITASEAITISEEEVMSAVASSKISKAPGPDGIPNAALHAVIRANTSLFTELYNKCIGERTFPRIWKQQRLVLIPKPGKLNDDPSSYRPLCMLNTLGKIFERIICSRLEREIEERGALSGHQHGFRKKRSTIDAIREVTQLAANAIEGERWQGGTKQYCLTECSYMNLMPATNSTKSQEAYRKAQFLGLSCGTSCMTGFSGSHYHLAARRAIDILMSWLADNGLLLAEHKTEAVLISSRKIVEKVSFRVGSTTIESTPVIKYLGVMIDHRLNFKTHLEYAAAKASKATAAISRMMANNRGPKQHSRRLIATVVTSTILYAAPIWADAMKTKSEGPETQAAEPNGVTLSHGGKRDGTTRAQADGPIGSSLTWFKHEANPYCDYCGSAVIEDAEHVFFACPLFSAERAALEAATNRRLTPGNLIRCMLEMPSNWDAVAEMAATVMPEMRRREQIRRTEDT</sequence>
<keyword evidence="1" id="KW-0862">Zinc</keyword>
<dbReference type="PROSITE" id="PS50158">
    <property type="entry name" value="ZF_CCHC"/>
    <property type="match status" value="1"/>
</dbReference>
<dbReference type="RefSeq" id="XP_070145051.1">
    <property type="nucleotide sequence ID" value="XM_070288950.1"/>
</dbReference>
<evidence type="ECO:0000313" key="4">
    <source>
        <dbReference type="Proteomes" id="UP001652661"/>
    </source>
</evidence>
<protein>
    <recommendedName>
        <fullName evidence="3">CCHC-type domain-containing protein</fullName>
    </recommendedName>
</protein>
<dbReference type="CDD" id="cd09077">
    <property type="entry name" value="R1-I-EN"/>
    <property type="match status" value="1"/>
</dbReference>
<accession>A0ABM4GQQ5</accession>
<dbReference type="InterPro" id="IPR036875">
    <property type="entry name" value="Znf_CCHC_sf"/>
</dbReference>
<feature type="compositionally biased region" description="Low complexity" evidence="2">
    <location>
        <begin position="162"/>
        <end position="176"/>
    </location>
</feature>
<dbReference type="InterPro" id="IPR005135">
    <property type="entry name" value="Endo/exonuclease/phosphatase"/>
</dbReference>
<feature type="domain" description="CCHC-type" evidence="3">
    <location>
        <begin position="417"/>
        <end position="432"/>
    </location>
</feature>
<dbReference type="Gene3D" id="3.60.10.10">
    <property type="entry name" value="Endonuclease/exonuclease/phosphatase"/>
    <property type="match status" value="1"/>
</dbReference>
<reference evidence="5" key="1">
    <citation type="submission" date="2025-08" db="UniProtKB">
        <authorList>
            <consortium name="RefSeq"/>
        </authorList>
    </citation>
    <scope>IDENTIFICATION</scope>
    <source>
        <strain evidence="5">14028-0561.14</strain>
        <tissue evidence="5">Whole fly</tissue>
    </source>
</reference>
<keyword evidence="1" id="KW-0479">Metal-binding</keyword>
<keyword evidence="1" id="KW-0863">Zinc-finger</keyword>
<feature type="region of interest" description="Disordered" evidence="2">
    <location>
        <begin position="33"/>
        <end position="52"/>
    </location>
</feature>
<organism evidence="4 5">
    <name type="scientific">Drosophila kikkawai</name>
    <name type="common">Fruit fly</name>
    <dbReference type="NCBI Taxonomy" id="30033"/>
    <lineage>
        <taxon>Eukaryota</taxon>
        <taxon>Metazoa</taxon>
        <taxon>Ecdysozoa</taxon>
        <taxon>Arthropoda</taxon>
        <taxon>Hexapoda</taxon>
        <taxon>Insecta</taxon>
        <taxon>Pterygota</taxon>
        <taxon>Neoptera</taxon>
        <taxon>Endopterygota</taxon>
        <taxon>Diptera</taxon>
        <taxon>Brachycera</taxon>
        <taxon>Muscomorpha</taxon>
        <taxon>Ephydroidea</taxon>
        <taxon>Drosophilidae</taxon>
        <taxon>Drosophila</taxon>
        <taxon>Sophophora</taxon>
    </lineage>
</organism>
<dbReference type="PANTHER" id="PTHR19446">
    <property type="entry name" value="REVERSE TRANSCRIPTASES"/>
    <property type="match status" value="1"/>
</dbReference>
<feature type="region of interest" description="Disordered" evidence="2">
    <location>
        <begin position="1161"/>
        <end position="1191"/>
    </location>
</feature>
<dbReference type="Pfam" id="PF14529">
    <property type="entry name" value="Exo_endo_phos_2"/>
    <property type="match status" value="1"/>
</dbReference>
<feature type="region of interest" description="Disordered" evidence="2">
    <location>
        <begin position="161"/>
        <end position="226"/>
    </location>
</feature>
<dbReference type="CDD" id="cd01650">
    <property type="entry name" value="RT_nLTR_like"/>
    <property type="match status" value="1"/>
</dbReference>
<evidence type="ECO:0000256" key="2">
    <source>
        <dbReference type="SAM" id="MobiDB-lite"/>
    </source>
</evidence>
<evidence type="ECO:0000313" key="5">
    <source>
        <dbReference type="RefSeq" id="XP_070145051.1"/>
    </source>
</evidence>
<keyword evidence="4" id="KW-1185">Reference proteome</keyword>
<proteinExistence type="predicted"/>
<dbReference type="SMART" id="SM00343">
    <property type="entry name" value="ZnF_C2HC"/>
    <property type="match status" value="2"/>
</dbReference>
<evidence type="ECO:0000256" key="1">
    <source>
        <dbReference type="PROSITE-ProRule" id="PRU00047"/>
    </source>
</evidence>
<dbReference type="SUPFAM" id="SSF56219">
    <property type="entry name" value="DNase I-like"/>
    <property type="match status" value="1"/>
</dbReference>
<dbReference type="GeneID" id="138929517"/>
<name>A0ABM4GQQ5_DROKI</name>
<gene>
    <name evidence="5" type="primary">LOC138929517</name>
</gene>